<keyword evidence="4" id="KW-1185">Reference proteome</keyword>
<keyword evidence="2" id="KW-0732">Signal</keyword>
<reference evidence="3 4" key="1">
    <citation type="journal article" date="2016" name="Genome Announc.">
        <title>Draft Genome Sequence of the Anaerobic Ammonium-Oxidizing Bacterium 'Candidatus Brocadia sp. 40'.</title>
        <authorList>
            <person name="Ali M."/>
            <person name="Haroon M.F."/>
            <person name="Narita Y."/>
            <person name="Zhang L."/>
            <person name="Rangel Shaw D."/>
            <person name="Okabe S."/>
            <person name="Saikaly P.E."/>
        </authorList>
    </citation>
    <scope>NUCLEOTIDE SEQUENCE [LARGE SCALE GENOMIC DNA]</scope>
    <source>
        <strain evidence="3 4">40</strain>
    </source>
</reference>
<feature type="region of interest" description="Disordered" evidence="1">
    <location>
        <begin position="204"/>
        <end position="223"/>
    </location>
</feature>
<gene>
    <name evidence="3" type="ORF">BIY37_12605</name>
</gene>
<dbReference type="Proteomes" id="UP000242219">
    <property type="component" value="Unassembled WGS sequence"/>
</dbReference>
<sequence>MISGRLHWVCICLVSLAVTVMSGCRMDKTPQEVARCFWDAMKVQDIENVRKHTTTSAHTMLDSSHEQFKDADVTFGKIVIDGDITTIDTTLRLPKHGTETFVQFQTVLKKENGEWKVDYAQTKETIKEDQSFSDISKSLEELSDKLTEHMNETLGEIKQKMPEYEEKMRKLGEVASKKMEEALQRYTTEIKKGIEKLSGILDEVLKKESGNDKQEKPENDVKP</sequence>
<evidence type="ECO:0000256" key="2">
    <source>
        <dbReference type="SAM" id="SignalP"/>
    </source>
</evidence>
<dbReference type="RefSeq" id="WP_070068171.1">
    <property type="nucleotide sequence ID" value="NZ_MJUW02000121.1"/>
</dbReference>
<accession>A0A1V6LWY7</accession>
<dbReference type="SUPFAM" id="SSF58113">
    <property type="entry name" value="Apolipoprotein A-I"/>
    <property type="match status" value="1"/>
</dbReference>
<evidence type="ECO:0000313" key="3">
    <source>
        <dbReference type="EMBL" id="OQD44645.1"/>
    </source>
</evidence>
<feature type="signal peptide" evidence="2">
    <location>
        <begin position="1"/>
        <end position="22"/>
    </location>
</feature>
<evidence type="ECO:0000256" key="1">
    <source>
        <dbReference type="SAM" id="MobiDB-lite"/>
    </source>
</evidence>
<dbReference type="EMBL" id="MJUW02000121">
    <property type="protein sequence ID" value="OQD44645.1"/>
    <property type="molecule type" value="Genomic_DNA"/>
</dbReference>
<dbReference type="PROSITE" id="PS51257">
    <property type="entry name" value="PROKAR_LIPOPROTEIN"/>
    <property type="match status" value="1"/>
</dbReference>
<organism evidence="3 4">
    <name type="scientific">Candidatus Brocadia sapporoensis</name>
    <dbReference type="NCBI Taxonomy" id="392547"/>
    <lineage>
        <taxon>Bacteria</taxon>
        <taxon>Pseudomonadati</taxon>
        <taxon>Planctomycetota</taxon>
        <taxon>Candidatus Brocadiia</taxon>
        <taxon>Candidatus Brocadiales</taxon>
        <taxon>Candidatus Brocadiaceae</taxon>
        <taxon>Candidatus Brocadia</taxon>
    </lineage>
</organism>
<feature type="chain" id="PRO_5010699528" description="DUF4878 domain-containing protein" evidence="2">
    <location>
        <begin position="23"/>
        <end position="223"/>
    </location>
</feature>
<comment type="caution">
    <text evidence="3">The sequence shown here is derived from an EMBL/GenBank/DDBJ whole genome shotgun (WGS) entry which is preliminary data.</text>
</comment>
<protein>
    <recommendedName>
        <fullName evidence="5">DUF4878 domain-containing protein</fullName>
    </recommendedName>
</protein>
<name>A0A1V6LWY7_9BACT</name>
<dbReference type="AlphaFoldDB" id="A0A1V6LWY7"/>
<proteinExistence type="predicted"/>
<evidence type="ECO:0008006" key="5">
    <source>
        <dbReference type="Google" id="ProtNLM"/>
    </source>
</evidence>
<evidence type="ECO:0000313" key="4">
    <source>
        <dbReference type="Proteomes" id="UP000242219"/>
    </source>
</evidence>